<keyword evidence="5" id="KW-1185">Reference proteome</keyword>
<evidence type="ECO:0000259" key="3">
    <source>
        <dbReference type="Pfam" id="PF00857"/>
    </source>
</evidence>
<sequence>MFDPSDKTTPGRYGPSQTALLLLDFHAFFVRSLGTPNARKALGTASQLRNWAKSQNIKIIHCLIDTHAPPYETCKDTARFVNHLQALNANGAEEPSELTDGMEDDEVTFLRVPGYVSALRSIGLEKFLREHGIKSLILTGLSTSGCVMRTALAATDAEFVVTVISDGCADREEEVHEFVLGKMVNNRGYVTTATELKEGFSKVIARR</sequence>
<dbReference type="PANTHER" id="PTHR43540:SF1">
    <property type="entry name" value="ISOCHORISMATASE HYDROLASE"/>
    <property type="match status" value="1"/>
</dbReference>
<evidence type="ECO:0000313" key="5">
    <source>
        <dbReference type="Proteomes" id="UP001149074"/>
    </source>
</evidence>
<dbReference type="GO" id="GO:0016787">
    <property type="term" value="F:hydrolase activity"/>
    <property type="evidence" value="ECO:0007669"/>
    <property type="project" value="UniProtKB-KW"/>
</dbReference>
<dbReference type="EMBL" id="JAPQKI010000003">
    <property type="protein sequence ID" value="KAJ5109718.1"/>
    <property type="molecule type" value="Genomic_DNA"/>
</dbReference>
<dbReference type="Proteomes" id="UP001149074">
    <property type="component" value="Unassembled WGS sequence"/>
</dbReference>
<comment type="caution">
    <text evidence="4">The sequence shown here is derived from an EMBL/GenBank/DDBJ whole genome shotgun (WGS) entry which is preliminary data.</text>
</comment>
<dbReference type="RefSeq" id="XP_056477829.1">
    <property type="nucleotide sequence ID" value="XM_056614857.1"/>
</dbReference>
<accession>A0A9W9G0B1</accession>
<dbReference type="AlphaFoldDB" id="A0A9W9G0B1"/>
<proteinExistence type="inferred from homology"/>
<evidence type="ECO:0000256" key="1">
    <source>
        <dbReference type="ARBA" id="ARBA00006336"/>
    </source>
</evidence>
<dbReference type="Gene3D" id="3.40.50.850">
    <property type="entry name" value="Isochorismatase-like"/>
    <property type="match status" value="1"/>
</dbReference>
<feature type="domain" description="Isochorismatase-like" evidence="3">
    <location>
        <begin position="18"/>
        <end position="194"/>
    </location>
</feature>
<dbReference type="InterPro" id="IPR050272">
    <property type="entry name" value="Isochorismatase-like_hydrls"/>
</dbReference>
<dbReference type="PANTHER" id="PTHR43540">
    <property type="entry name" value="PEROXYUREIDOACRYLATE/UREIDOACRYLATE AMIDOHYDROLASE-RELATED"/>
    <property type="match status" value="1"/>
</dbReference>
<keyword evidence="2 4" id="KW-0378">Hydrolase</keyword>
<reference evidence="4" key="2">
    <citation type="journal article" date="2023" name="IMA Fungus">
        <title>Comparative genomic study of the Penicillium genus elucidates a diverse pangenome and 15 lateral gene transfer events.</title>
        <authorList>
            <person name="Petersen C."/>
            <person name="Sorensen T."/>
            <person name="Nielsen M.R."/>
            <person name="Sondergaard T.E."/>
            <person name="Sorensen J.L."/>
            <person name="Fitzpatrick D.A."/>
            <person name="Frisvad J.C."/>
            <person name="Nielsen K.L."/>
        </authorList>
    </citation>
    <scope>NUCLEOTIDE SEQUENCE</scope>
    <source>
        <strain evidence="4">IBT 30761</strain>
    </source>
</reference>
<organism evidence="4 5">
    <name type="scientific">Penicillium argentinense</name>
    <dbReference type="NCBI Taxonomy" id="1131581"/>
    <lineage>
        <taxon>Eukaryota</taxon>
        <taxon>Fungi</taxon>
        <taxon>Dikarya</taxon>
        <taxon>Ascomycota</taxon>
        <taxon>Pezizomycotina</taxon>
        <taxon>Eurotiomycetes</taxon>
        <taxon>Eurotiomycetidae</taxon>
        <taxon>Eurotiales</taxon>
        <taxon>Aspergillaceae</taxon>
        <taxon>Penicillium</taxon>
    </lineage>
</organism>
<name>A0A9W9G0B1_9EURO</name>
<protein>
    <submittedName>
        <fullName evidence="4">Isochorismatase hydrolase</fullName>
    </submittedName>
</protein>
<dbReference type="InterPro" id="IPR036380">
    <property type="entry name" value="Isochorismatase-like_sf"/>
</dbReference>
<dbReference type="Pfam" id="PF00857">
    <property type="entry name" value="Isochorismatase"/>
    <property type="match status" value="1"/>
</dbReference>
<dbReference type="OrthoDB" id="1739143at2759"/>
<dbReference type="InterPro" id="IPR000868">
    <property type="entry name" value="Isochorismatase-like_dom"/>
</dbReference>
<dbReference type="CDD" id="cd00431">
    <property type="entry name" value="cysteine_hydrolases"/>
    <property type="match status" value="1"/>
</dbReference>
<reference evidence="4" key="1">
    <citation type="submission" date="2022-11" db="EMBL/GenBank/DDBJ databases">
        <authorList>
            <person name="Petersen C."/>
        </authorList>
    </citation>
    <scope>NUCLEOTIDE SEQUENCE</scope>
    <source>
        <strain evidence="4">IBT 30761</strain>
    </source>
</reference>
<evidence type="ECO:0000313" key="4">
    <source>
        <dbReference type="EMBL" id="KAJ5109718.1"/>
    </source>
</evidence>
<dbReference type="SUPFAM" id="SSF52499">
    <property type="entry name" value="Isochorismatase-like hydrolases"/>
    <property type="match status" value="1"/>
</dbReference>
<dbReference type="GeneID" id="81353836"/>
<evidence type="ECO:0000256" key="2">
    <source>
        <dbReference type="ARBA" id="ARBA00022801"/>
    </source>
</evidence>
<comment type="similarity">
    <text evidence="1">Belongs to the isochorismatase family.</text>
</comment>
<gene>
    <name evidence="4" type="ORF">N7532_002363</name>
</gene>